<dbReference type="InterPro" id="IPR009097">
    <property type="entry name" value="Cyclic_Pdiesterase"/>
</dbReference>
<reference evidence="2" key="1">
    <citation type="journal article" date="2019" name="Int. J. Syst. Evol. Microbiol.">
        <title>The Global Catalogue of Microorganisms (GCM) 10K type strain sequencing project: providing services to taxonomists for standard genome sequencing and annotation.</title>
        <authorList>
            <consortium name="The Broad Institute Genomics Platform"/>
            <consortium name="The Broad Institute Genome Sequencing Center for Infectious Disease"/>
            <person name="Wu L."/>
            <person name="Ma J."/>
        </authorList>
    </citation>
    <scope>NUCLEOTIDE SEQUENCE [LARGE SCALE GENOMIC DNA]</scope>
    <source>
        <strain evidence="2">TISTR 1906</strain>
    </source>
</reference>
<evidence type="ECO:0000313" key="1">
    <source>
        <dbReference type="EMBL" id="MFD2754825.1"/>
    </source>
</evidence>
<dbReference type="PROSITE" id="PS51257">
    <property type="entry name" value="PROKAR_LIPOPROTEIN"/>
    <property type="match status" value="1"/>
</dbReference>
<organism evidence="1 2">
    <name type="scientific">Comamonas terrae</name>
    <dbReference type="NCBI Taxonomy" id="673548"/>
    <lineage>
        <taxon>Bacteria</taxon>
        <taxon>Pseudomonadati</taxon>
        <taxon>Pseudomonadota</taxon>
        <taxon>Betaproteobacteria</taxon>
        <taxon>Burkholderiales</taxon>
        <taxon>Comamonadaceae</taxon>
        <taxon>Comamonas</taxon>
    </lineage>
</organism>
<dbReference type="Gene3D" id="3.90.1140.10">
    <property type="entry name" value="Cyclic phosphodiesterase"/>
    <property type="match status" value="1"/>
</dbReference>
<sequence length="249" mass="26415">MRAAPPISQPCEDRDFAEWHRGSPWCAVWVACADVPEVAAAVARGRQALARALLPRYARQPHITLAYRGLCGGGPDAPAEYGHAGLRTDIARLATHWRESGSGPFAVQVRGAGSFTTVPYLAVEEGAGVLARWHAVLGGIAQEALRAGWRYVPHVTLGHYAVAMPLRQAVARLGAAGVARKAMHVEVRALALVRYAAQDIAGPLQAEGWFDLQTGRYAAAPGALFGDLEQAGGQATVSCTPMLPRVALE</sequence>
<comment type="caution">
    <text evidence="1">The sequence shown here is derived from an EMBL/GenBank/DDBJ whole genome shotgun (WGS) entry which is preliminary data.</text>
</comment>
<dbReference type="EMBL" id="JBHUMV010000005">
    <property type="protein sequence ID" value="MFD2754825.1"/>
    <property type="molecule type" value="Genomic_DNA"/>
</dbReference>
<evidence type="ECO:0000313" key="2">
    <source>
        <dbReference type="Proteomes" id="UP001597463"/>
    </source>
</evidence>
<keyword evidence="1" id="KW-0436">Ligase</keyword>
<dbReference type="Pfam" id="PF13563">
    <property type="entry name" value="2_5_RNA_ligase2"/>
    <property type="match status" value="1"/>
</dbReference>
<dbReference type="Proteomes" id="UP001597463">
    <property type="component" value="Unassembled WGS sequence"/>
</dbReference>
<name>A0ABW5UQS7_9BURK</name>
<accession>A0ABW5UQS7</accession>
<proteinExistence type="predicted"/>
<gene>
    <name evidence="1" type="ORF">ACFSW6_12065</name>
</gene>
<dbReference type="GO" id="GO:0016874">
    <property type="term" value="F:ligase activity"/>
    <property type="evidence" value="ECO:0007669"/>
    <property type="project" value="UniProtKB-KW"/>
</dbReference>
<protein>
    <submittedName>
        <fullName evidence="1">2'-5' RNA ligase family protein</fullName>
    </submittedName>
</protein>
<keyword evidence="2" id="KW-1185">Reference proteome</keyword>
<dbReference type="RefSeq" id="WP_083526602.1">
    <property type="nucleotide sequence ID" value="NZ_BCNT01000005.1"/>
</dbReference>
<dbReference type="SUPFAM" id="SSF55144">
    <property type="entry name" value="LigT-like"/>
    <property type="match status" value="1"/>
</dbReference>